<dbReference type="AlphaFoldDB" id="A0A0F8YM81"/>
<sequence>MATKLWFRKVIGSYTVYTRKPIWKESTGWDPGGVLSLCVRDFNRLFPHLRQAKIGKEPVAVTVTIKVGGK</sequence>
<protein>
    <submittedName>
        <fullName evidence="1">Uncharacterized protein</fullName>
    </submittedName>
</protein>
<organism evidence="1">
    <name type="scientific">marine sediment metagenome</name>
    <dbReference type="NCBI Taxonomy" id="412755"/>
    <lineage>
        <taxon>unclassified sequences</taxon>
        <taxon>metagenomes</taxon>
        <taxon>ecological metagenomes</taxon>
    </lineage>
</organism>
<gene>
    <name evidence="1" type="ORF">LCGC14_2879680</name>
</gene>
<accession>A0A0F8YM81</accession>
<comment type="caution">
    <text evidence="1">The sequence shown here is derived from an EMBL/GenBank/DDBJ whole genome shotgun (WGS) entry which is preliminary data.</text>
</comment>
<dbReference type="EMBL" id="LAZR01056127">
    <property type="protein sequence ID" value="KKK74845.1"/>
    <property type="molecule type" value="Genomic_DNA"/>
</dbReference>
<evidence type="ECO:0000313" key="1">
    <source>
        <dbReference type="EMBL" id="KKK74845.1"/>
    </source>
</evidence>
<reference evidence="1" key="1">
    <citation type="journal article" date="2015" name="Nature">
        <title>Complex archaea that bridge the gap between prokaryotes and eukaryotes.</title>
        <authorList>
            <person name="Spang A."/>
            <person name="Saw J.H."/>
            <person name="Jorgensen S.L."/>
            <person name="Zaremba-Niedzwiedzka K."/>
            <person name="Martijn J."/>
            <person name="Lind A.E."/>
            <person name="van Eijk R."/>
            <person name="Schleper C."/>
            <person name="Guy L."/>
            <person name="Ettema T.J."/>
        </authorList>
    </citation>
    <scope>NUCLEOTIDE SEQUENCE</scope>
</reference>
<name>A0A0F8YM81_9ZZZZ</name>
<proteinExistence type="predicted"/>